<feature type="domain" description="Transcription regulator PadR N-terminal" evidence="2">
    <location>
        <begin position="14"/>
        <end position="83"/>
    </location>
</feature>
<reference evidence="5 8" key="1">
    <citation type="submission" date="2015-02" db="EMBL/GenBank/DDBJ databases">
        <title>Physiological reanalysis, assessment of diazotrophy, and genome sequences of multiple isolates of Streptomyces thermoautotrophicus.</title>
        <authorList>
            <person name="MacKellar D.C."/>
            <person name="Lieber L."/>
            <person name="Norman J."/>
            <person name="Bolger A."/>
            <person name="Tobin C."/>
            <person name="Murray J.W."/>
            <person name="Prell J."/>
        </authorList>
    </citation>
    <scope>NUCLEOTIDE SEQUENCE [LARGE SCALE GENOMIC DNA]</scope>
    <source>
        <strain evidence="5 8">UBT1</strain>
    </source>
</reference>
<dbReference type="Proteomes" id="UP000070598">
    <property type="component" value="Unassembled WGS sequence"/>
</dbReference>
<dbReference type="EMBL" id="JYIK01001101">
    <property type="protein sequence ID" value="KWX06470.1"/>
    <property type="molecule type" value="Genomic_DNA"/>
</dbReference>
<dbReference type="InterPro" id="IPR036388">
    <property type="entry name" value="WH-like_DNA-bd_sf"/>
</dbReference>
<evidence type="ECO:0000259" key="2">
    <source>
        <dbReference type="Pfam" id="PF03551"/>
    </source>
</evidence>
<evidence type="ECO:0000313" key="4">
    <source>
        <dbReference type="EMBL" id="KWX04146.1"/>
    </source>
</evidence>
<keyword evidence="6" id="KW-1185">Reference proteome</keyword>
<reference evidence="7" key="2">
    <citation type="submission" date="2015-02" db="EMBL/GenBank/DDBJ databases">
        <title>Physiological reanalysis, assessment of diazotrophy, and genome sequences of multiple isolates of Streptomyces thermoautotrophicus.</title>
        <authorList>
            <person name="MacKellar D.C."/>
            <person name="Lieber L."/>
            <person name="Norman J."/>
            <person name="Bolger A."/>
            <person name="Tobin C."/>
            <person name="Murray J.W."/>
            <person name="Friesen M."/>
            <person name="Prell J."/>
        </authorList>
    </citation>
    <scope>NUCLEOTIDE SEQUENCE [LARGE SCALE GENOMIC DNA]</scope>
    <source>
        <strain evidence="7">UBT1</strain>
    </source>
</reference>
<evidence type="ECO:0000313" key="8">
    <source>
        <dbReference type="Proteomes" id="UP000070659"/>
    </source>
</evidence>
<name>A0A132N8Y5_9ACTN</name>
<evidence type="ECO:0000313" key="7">
    <source>
        <dbReference type="Proteomes" id="UP000070598"/>
    </source>
</evidence>
<evidence type="ECO:0000256" key="1">
    <source>
        <dbReference type="SAM" id="Coils"/>
    </source>
</evidence>
<dbReference type="Proteomes" id="UP000070188">
    <property type="component" value="Unassembled WGS sequence"/>
</dbReference>
<dbReference type="EMBL" id="LAXD01000001">
    <property type="protein sequence ID" value="KWW99410.1"/>
    <property type="molecule type" value="Genomic_DNA"/>
</dbReference>
<dbReference type="AlphaFoldDB" id="A0A132N8Y5"/>
<dbReference type="SUPFAM" id="SSF46785">
    <property type="entry name" value="Winged helix' DNA-binding domain"/>
    <property type="match status" value="1"/>
</dbReference>
<dbReference type="InterPro" id="IPR005149">
    <property type="entry name" value="Tscrpt_reg_PadR_N"/>
</dbReference>
<evidence type="ECO:0000313" key="6">
    <source>
        <dbReference type="Proteomes" id="UP000070188"/>
    </source>
</evidence>
<evidence type="ECO:0000313" key="5">
    <source>
        <dbReference type="EMBL" id="KWX06470.1"/>
    </source>
</evidence>
<organism evidence="5 7">
    <name type="scientific">Carbonactinospora thermoautotrophica</name>
    <dbReference type="NCBI Taxonomy" id="1469144"/>
    <lineage>
        <taxon>Bacteria</taxon>
        <taxon>Bacillati</taxon>
        <taxon>Actinomycetota</taxon>
        <taxon>Actinomycetes</taxon>
        <taxon>Kitasatosporales</taxon>
        <taxon>Carbonactinosporaceae</taxon>
        <taxon>Carbonactinospora</taxon>
    </lineage>
</organism>
<evidence type="ECO:0000313" key="3">
    <source>
        <dbReference type="EMBL" id="KWW99410.1"/>
    </source>
</evidence>
<dbReference type="RefSeq" id="WP_066884805.1">
    <property type="nucleotide sequence ID" value="NZ_CP171739.1"/>
</dbReference>
<keyword evidence="1" id="KW-0175">Coiled coil</keyword>
<dbReference type="Proteomes" id="UP000070659">
    <property type="component" value="Unassembled WGS sequence"/>
</dbReference>
<comment type="caution">
    <text evidence="5">The sequence shown here is derived from an EMBL/GenBank/DDBJ whole genome shotgun (WGS) entry which is preliminary data.</text>
</comment>
<dbReference type="PATRIC" id="fig|1469144.10.peg.1164"/>
<feature type="coiled-coil region" evidence="1">
    <location>
        <begin position="75"/>
        <end position="139"/>
    </location>
</feature>
<dbReference type="Gene3D" id="1.10.10.10">
    <property type="entry name" value="Winged helix-like DNA-binding domain superfamily/Winged helix DNA-binding domain"/>
    <property type="match status" value="1"/>
</dbReference>
<gene>
    <name evidence="3" type="ORF">LI90_1045</name>
    <name evidence="4" type="ORF">TH66_09610</name>
    <name evidence="5" type="ORF">TR74_21930</name>
</gene>
<protein>
    <submittedName>
        <fullName evidence="3">Transcriptional regulator</fullName>
    </submittedName>
</protein>
<reference evidence="3" key="4">
    <citation type="submission" date="2015-04" db="EMBL/GenBank/DDBJ databases">
        <title>Physiological reanalysis, assessment of diazotrophy, and genome sequences of multiple isolates of Streptomyces thermoautotrophicus.</title>
        <authorList>
            <person name="MacKellar D.C."/>
            <person name="Lieber L."/>
            <person name="Norman J."/>
            <person name="Bolger A."/>
            <person name="Tobin C."/>
            <person name="Murray J.W."/>
            <person name="Woodward J."/>
            <person name="Friesen M."/>
            <person name="Prell J."/>
        </authorList>
    </citation>
    <scope>NUCLEOTIDE SEQUENCE [LARGE SCALE GENOMIC DNA]</scope>
    <source>
        <strain evidence="3">H1</strain>
    </source>
</reference>
<dbReference type="STRING" id="1469144.LI90_1045"/>
<accession>A0A132N8Y5</accession>
<dbReference type="InterPro" id="IPR036390">
    <property type="entry name" value="WH_DNA-bd_sf"/>
</dbReference>
<dbReference type="PANTHER" id="PTHR43252">
    <property type="entry name" value="TRANSCRIPTIONAL REGULATOR YQJI"/>
    <property type="match status" value="1"/>
</dbReference>
<dbReference type="EMBL" id="JYIJ01000016">
    <property type="protein sequence ID" value="KWX04146.1"/>
    <property type="molecule type" value="Genomic_DNA"/>
</dbReference>
<proteinExistence type="predicted"/>
<dbReference type="PANTHER" id="PTHR43252:SF7">
    <property type="entry name" value="TRANSCRIPTIONAL REGULATOR YQJI"/>
    <property type="match status" value="1"/>
</dbReference>
<dbReference type="OrthoDB" id="9814826at2"/>
<sequence length="196" mass="23243">MSPVFGHGRLRLYLLKLLDESPRHGYDIIRQLEDRFMGLYAPSAGTVYPRLQRLESEGLVTRTEEPDGRKVYRITEAGREELRQRADELHELEEELRVSLQDLAKEIRNEVRGSVRNLREELKQAAREVRRQQRHAAREARSAGGEWRELASLLEQFRFEAGYRAREWSLSPEQLREIREIVQDALRRIQEVLERR</sequence>
<reference evidence="6" key="3">
    <citation type="submission" date="2015-04" db="EMBL/GenBank/DDBJ databases">
        <title>Physiological reanalysis, assessment of diazotrophy, and genome sequences of multiple isolates of Streptomyces thermoautotrophicus.</title>
        <authorList>
            <person name="MacKellar D.C."/>
            <person name="Lieber L."/>
            <person name="Norman J."/>
            <person name="Bolger A."/>
            <person name="Tobin C."/>
            <person name="Murray J.W."/>
            <person name="Chang R."/>
            <person name="Ford T."/>
            <person name="Nguyen P.Q."/>
            <person name="Woodward J."/>
            <person name="Permingeat H."/>
            <person name="Joshi N.S."/>
            <person name="Silver P.A."/>
            <person name="Usadel B."/>
            <person name="Rutherford A.W."/>
            <person name="Friesen M."/>
            <person name="Prell J."/>
        </authorList>
    </citation>
    <scope>NUCLEOTIDE SEQUENCE [LARGE SCALE GENOMIC DNA]</scope>
    <source>
        <strain evidence="6">H1</strain>
    </source>
</reference>
<dbReference type="Pfam" id="PF03551">
    <property type="entry name" value="PadR"/>
    <property type="match status" value="1"/>
</dbReference>